<sequence length="107" mass="11485">MKGRLGSALGVFGAVAVLGVTFPLAAHAATGDFTYHTQPGNVPHTLTNPIDGRCYPVGRQVQGLTVNNTDRRAVMYVEKNCRNATAEELDPGQWVDNSSFMSVQFSS</sequence>
<dbReference type="EMBL" id="JAMQAW010000011">
    <property type="protein sequence ID" value="MCM2389606.1"/>
    <property type="molecule type" value="Genomic_DNA"/>
</dbReference>
<protein>
    <submittedName>
        <fullName evidence="2">Uncharacterized protein</fullName>
    </submittedName>
</protein>
<organism evidence="2 3">
    <name type="scientific">Streptomyces albipurpureus</name>
    <dbReference type="NCBI Taxonomy" id="2897419"/>
    <lineage>
        <taxon>Bacteria</taxon>
        <taxon>Bacillati</taxon>
        <taxon>Actinomycetota</taxon>
        <taxon>Actinomycetes</taxon>
        <taxon>Kitasatosporales</taxon>
        <taxon>Streptomycetaceae</taxon>
        <taxon>Streptomyces</taxon>
    </lineage>
</organism>
<evidence type="ECO:0000313" key="3">
    <source>
        <dbReference type="Proteomes" id="UP001431429"/>
    </source>
</evidence>
<gene>
    <name evidence="2" type="ORF">NBG84_15115</name>
</gene>
<evidence type="ECO:0000256" key="1">
    <source>
        <dbReference type="SAM" id="SignalP"/>
    </source>
</evidence>
<dbReference type="Proteomes" id="UP001431429">
    <property type="component" value="Unassembled WGS sequence"/>
</dbReference>
<name>A0ABT0UQT3_9ACTN</name>
<feature type="chain" id="PRO_5047096597" evidence="1">
    <location>
        <begin position="29"/>
        <end position="107"/>
    </location>
</feature>
<dbReference type="RefSeq" id="WP_250919946.1">
    <property type="nucleotide sequence ID" value="NZ_JAMQAW010000011.1"/>
</dbReference>
<proteinExistence type="predicted"/>
<evidence type="ECO:0000313" key="2">
    <source>
        <dbReference type="EMBL" id="MCM2389606.1"/>
    </source>
</evidence>
<keyword evidence="3" id="KW-1185">Reference proteome</keyword>
<comment type="caution">
    <text evidence="2">The sequence shown here is derived from an EMBL/GenBank/DDBJ whole genome shotgun (WGS) entry which is preliminary data.</text>
</comment>
<keyword evidence="1" id="KW-0732">Signal</keyword>
<accession>A0ABT0UQT3</accession>
<feature type="signal peptide" evidence="1">
    <location>
        <begin position="1"/>
        <end position="28"/>
    </location>
</feature>
<reference evidence="2" key="1">
    <citation type="submission" date="2022-06" db="EMBL/GenBank/DDBJ databases">
        <title>Genome public.</title>
        <authorList>
            <person name="Sun Q."/>
        </authorList>
    </citation>
    <scope>NUCLEOTIDE SEQUENCE</scope>
    <source>
        <strain evidence="2">CWNU-1</strain>
    </source>
</reference>